<dbReference type="SUPFAM" id="SSF161098">
    <property type="entry name" value="MetI-like"/>
    <property type="match status" value="1"/>
</dbReference>
<keyword evidence="3 9" id="KW-0813">Transport</keyword>
<dbReference type="SUPFAM" id="SSF160964">
    <property type="entry name" value="MalF N-terminal region-like"/>
    <property type="match status" value="1"/>
</dbReference>
<evidence type="ECO:0000256" key="7">
    <source>
        <dbReference type="ARBA" id="ARBA00022989"/>
    </source>
</evidence>
<evidence type="ECO:0000313" key="13">
    <source>
        <dbReference type="Proteomes" id="UP000198520"/>
    </source>
</evidence>
<evidence type="ECO:0000256" key="4">
    <source>
        <dbReference type="ARBA" id="ARBA00022475"/>
    </source>
</evidence>
<dbReference type="PANTHER" id="PTHR47314">
    <property type="entry name" value="MALTOSE/MALTODEXTRIN TRANSPORT SYSTEM PERMEASE PROTEIN MALF"/>
    <property type="match status" value="1"/>
</dbReference>
<evidence type="ECO:0000313" key="12">
    <source>
        <dbReference type="EMBL" id="SFF09066.1"/>
    </source>
</evidence>
<name>A0A1I2FX31_9MICO</name>
<feature type="transmembrane region" description="Helical" evidence="9">
    <location>
        <begin position="506"/>
        <end position="528"/>
    </location>
</feature>
<accession>A0A1I2FX31</accession>
<feature type="transmembrane region" description="Helical" evidence="9">
    <location>
        <begin position="34"/>
        <end position="56"/>
    </location>
</feature>
<organism evidence="12 13">
    <name type="scientific">Flavimobilis marinus</name>
    <dbReference type="NCBI Taxonomy" id="285351"/>
    <lineage>
        <taxon>Bacteria</taxon>
        <taxon>Bacillati</taxon>
        <taxon>Actinomycetota</taxon>
        <taxon>Actinomycetes</taxon>
        <taxon>Micrococcales</taxon>
        <taxon>Jonesiaceae</taxon>
        <taxon>Flavimobilis</taxon>
    </lineage>
</organism>
<protein>
    <recommendedName>
        <fullName evidence="10">Maltose/maltodextrin transport system permease protein</fullName>
    </recommendedName>
</protein>
<feature type="transmembrane region" description="Helical" evidence="9">
    <location>
        <begin position="339"/>
        <end position="359"/>
    </location>
</feature>
<keyword evidence="8 9" id="KW-0472">Membrane</keyword>
<feature type="transmembrane region" description="Helical" evidence="9">
    <location>
        <begin position="303"/>
        <end position="327"/>
    </location>
</feature>
<dbReference type="InterPro" id="IPR035906">
    <property type="entry name" value="MetI-like_sf"/>
</dbReference>
<keyword evidence="13" id="KW-1185">Reference proteome</keyword>
<evidence type="ECO:0000256" key="5">
    <source>
        <dbReference type="ARBA" id="ARBA00022597"/>
    </source>
</evidence>
<evidence type="ECO:0000256" key="8">
    <source>
        <dbReference type="ARBA" id="ARBA00023136"/>
    </source>
</evidence>
<dbReference type="InterPro" id="IPR000515">
    <property type="entry name" value="MetI-like"/>
</dbReference>
<dbReference type="AlphaFoldDB" id="A0A1I2FX31"/>
<comment type="subcellular location">
    <subcellularLocation>
        <location evidence="1 9">Cell membrane</location>
        <topology evidence="1 9">Multi-pass membrane protein</topology>
    </subcellularLocation>
</comment>
<dbReference type="Proteomes" id="UP000198520">
    <property type="component" value="Unassembled WGS sequence"/>
</dbReference>
<feature type="domain" description="ABC transmembrane type-1" evidence="11">
    <location>
        <begin position="304"/>
        <end position="527"/>
    </location>
</feature>
<dbReference type="PROSITE" id="PS50928">
    <property type="entry name" value="ABC_TM1"/>
    <property type="match status" value="1"/>
</dbReference>
<sequence length="538" mass="58599">MSTPQQPAPAPAVAVEPGKLPPRLSHARDFRPGFLVKLIAMAVVNALGVYVAIAGFGQQQYTIAWVMVALLVLVDYVYFSRRTLPLKYLVPGLVFLFVYQIFSIGYTGYVALTNYGDGHNGSKAAAVDFLLAQNERRIEGSASYPLSVVRSDDGALGLAIVDGDTVRVGSAEEPLSEADDATVADGKITALPDWELLPRQELYANSDAITKLRVPFSDDPEEGSIRTQDGSVGYVYLPTFEYDEEADTLVDTVNGVTYFPADDGYFRSADGTTLPTGWRVFVGFENFADAFADDRYSEPFFKVLVWTFVFSIASVIITFLVGLFFAVVLNDPRVRGRKVIRSLLILPYAFPAFMAFLLWRGMLNEKNGFINQVLLGGAEINWLGDPWLAKLVVLGVQLWVGFPYMFLITTGALQSIPGDVIEAAKIDGAGAMRIWRSITGPLLLIAVAPLLISSFAFNFNNFNIIEMLTGGGPRFGDASVPIGHTDILITMVYSISGLDGGASKNYGLASALSIMIFVIVATISVISFKKTRSLEEIN</sequence>
<evidence type="ECO:0000256" key="10">
    <source>
        <dbReference type="RuleBase" id="RU367050"/>
    </source>
</evidence>
<dbReference type="Gene3D" id="1.20.58.370">
    <property type="entry name" value="MalF N-terminal region-like"/>
    <property type="match status" value="1"/>
</dbReference>
<gene>
    <name evidence="12" type="ORF">SAMN04488035_1539</name>
</gene>
<dbReference type="Pfam" id="PF00528">
    <property type="entry name" value="BPD_transp_1"/>
    <property type="match status" value="1"/>
</dbReference>
<dbReference type="RefSeq" id="WP_093376818.1">
    <property type="nucleotide sequence ID" value="NZ_BNAN01000002.1"/>
</dbReference>
<feature type="transmembrane region" description="Helical" evidence="9">
    <location>
        <begin position="88"/>
        <end position="112"/>
    </location>
</feature>
<comment type="function">
    <text evidence="10">Part of the ABC transporter complex MalEFGK involved in maltose/maltodextrin import. Probably responsible for the translocation of the substrate across the membrane.</text>
</comment>
<dbReference type="EMBL" id="FONZ01000002">
    <property type="protein sequence ID" value="SFF09066.1"/>
    <property type="molecule type" value="Genomic_DNA"/>
</dbReference>
<feature type="transmembrane region" description="Helical" evidence="9">
    <location>
        <begin position="391"/>
        <end position="413"/>
    </location>
</feature>
<dbReference type="CDD" id="cd06261">
    <property type="entry name" value="TM_PBP2"/>
    <property type="match status" value="1"/>
</dbReference>
<dbReference type="GO" id="GO:1990060">
    <property type="term" value="C:maltose transport complex"/>
    <property type="evidence" value="ECO:0007669"/>
    <property type="project" value="TreeGrafter"/>
</dbReference>
<feature type="transmembrane region" description="Helical" evidence="9">
    <location>
        <begin position="62"/>
        <end position="79"/>
    </location>
</feature>
<dbReference type="Pfam" id="PF16296">
    <property type="entry name" value="TM_PBP2_N"/>
    <property type="match status" value="1"/>
</dbReference>
<dbReference type="GO" id="GO:0015423">
    <property type="term" value="F:ABC-type maltose transporter activity"/>
    <property type="evidence" value="ECO:0007669"/>
    <property type="project" value="TreeGrafter"/>
</dbReference>
<keyword evidence="5 10" id="KW-0762">Sugar transport</keyword>
<evidence type="ECO:0000256" key="6">
    <source>
        <dbReference type="ARBA" id="ARBA00022692"/>
    </source>
</evidence>
<comment type="similarity">
    <text evidence="2 10">Belongs to the binding-protein-dependent transport system permease family. MalFG subfamily.</text>
</comment>
<dbReference type="Gene3D" id="2.40.430.10">
    <property type="entry name" value="D-maltodextrin-binding protein, MBP"/>
    <property type="match status" value="1"/>
</dbReference>
<dbReference type="Gene3D" id="3.10.650.10">
    <property type="entry name" value="MalF N-terminal region-like"/>
    <property type="match status" value="1"/>
</dbReference>
<evidence type="ECO:0000256" key="3">
    <source>
        <dbReference type="ARBA" id="ARBA00022448"/>
    </source>
</evidence>
<dbReference type="GO" id="GO:0042956">
    <property type="term" value="P:maltodextrin transmembrane transport"/>
    <property type="evidence" value="ECO:0007669"/>
    <property type="project" value="TreeGrafter"/>
</dbReference>
<dbReference type="InterPro" id="IPR032550">
    <property type="entry name" value="TM_PBP2_N"/>
</dbReference>
<dbReference type="InterPro" id="IPR035277">
    <property type="entry name" value="MalF_N"/>
</dbReference>
<dbReference type="Gene3D" id="1.10.3720.10">
    <property type="entry name" value="MetI-like"/>
    <property type="match status" value="1"/>
</dbReference>
<keyword evidence="7 9" id="KW-1133">Transmembrane helix</keyword>
<dbReference type="STRING" id="285351.SAMN04488035_1539"/>
<dbReference type="InterPro" id="IPR047103">
    <property type="entry name" value="MalF_P2_sf"/>
</dbReference>
<keyword evidence="4 10" id="KW-1003">Cell membrane</keyword>
<evidence type="ECO:0000256" key="9">
    <source>
        <dbReference type="RuleBase" id="RU363032"/>
    </source>
</evidence>
<evidence type="ECO:0000256" key="2">
    <source>
        <dbReference type="ARBA" id="ARBA00009047"/>
    </source>
</evidence>
<evidence type="ECO:0000259" key="11">
    <source>
        <dbReference type="PROSITE" id="PS50928"/>
    </source>
</evidence>
<dbReference type="OrthoDB" id="9805974at2"/>
<keyword evidence="6 9" id="KW-0812">Transmembrane</keyword>
<evidence type="ECO:0000256" key="1">
    <source>
        <dbReference type="ARBA" id="ARBA00004651"/>
    </source>
</evidence>
<proteinExistence type="inferred from homology"/>
<reference evidence="13" key="1">
    <citation type="submission" date="2016-10" db="EMBL/GenBank/DDBJ databases">
        <authorList>
            <person name="Varghese N."/>
            <person name="Submissions S."/>
        </authorList>
    </citation>
    <scope>NUCLEOTIDE SEQUENCE [LARGE SCALE GENOMIC DNA]</scope>
    <source>
        <strain evidence="13">DSM 19083</strain>
    </source>
</reference>
<dbReference type="PANTHER" id="PTHR47314:SF1">
    <property type="entry name" value="MALTOSE_MALTODEXTRIN TRANSPORT SYSTEM PERMEASE PROTEIN MALF"/>
    <property type="match status" value="1"/>
</dbReference>
<feature type="transmembrane region" description="Helical" evidence="9">
    <location>
        <begin position="434"/>
        <end position="457"/>
    </location>
</feature>